<evidence type="ECO:0000313" key="3">
    <source>
        <dbReference type="EMBL" id="MBX0293296.1"/>
    </source>
</evidence>
<dbReference type="EMBL" id="RKLT01000001">
    <property type="protein sequence ID" value="MBX0293296.1"/>
    <property type="molecule type" value="Genomic_DNA"/>
</dbReference>
<evidence type="ECO:0000259" key="2">
    <source>
        <dbReference type="Pfam" id="PF18545"/>
    </source>
</evidence>
<feature type="region of interest" description="Disordered" evidence="1">
    <location>
        <begin position="1"/>
        <end position="21"/>
    </location>
</feature>
<dbReference type="AlphaFoldDB" id="A0AAW4P609"/>
<dbReference type="InterPro" id="IPR040624">
    <property type="entry name" value="HalOD1"/>
</dbReference>
<keyword evidence="4" id="KW-1185">Reference proteome</keyword>
<name>A0AAW4P609_9EURY</name>
<feature type="compositionally biased region" description="Polar residues" evidence="1">
    <location>
        <begin position="1"/>
        <end position="19"/>
    </location>
</feature>
<reference evidence="3 4" key="1">
    <citation type="submission" date="2021-06" db="EMBL/GenBank/DDBJ databases">
        <title>Halomicroarcula sp. a new haloarchaeum isolated from saline soil.</title>
        <authorList>
            <person name="Duran-Viseras A."/>
            <person name="Sanchez-Porro C."/>
            <person name="Ventosa A."/>
        </authorList>
    </citation>
    <scope>NUCLEOTIDE SEQUENCE [LARGE SCALE GENOMIC DNA]</scope>
    <source>
        <strain evidence="3 4">F27</strain>
    </source>
</reference>
<dbReference type="Proteomes" id="UP001430455">
    <property type="component" value="Unassembled WGS sequence"/>
</dbReference>
<sequence length="111" mass="12306">MTVNENPESTASQPSNEDVSPNLVFETTYEYGTETDELTVLIVDAIADEMDVSPVKFVSKINEAVNPDAMERILRPLPDGTKRNGQLIFFLHGFRISIHGDGTVRIHETAT</sequence>
<dbReference type="RefSeq" id="WP_220578026.1">
    <property type="nucleotide sequence ID" value="NZ_RKLT01000001.1"/>
</dbReference>
<protein>
    <recommendedName>
        <fullName evidence="2">Halobacterial output domain-containing protein</fullName>
    </recommendedName>
</protein>
<organism evidence="3 4">
    <name type="scientific">Haloarcula nitratireducens</name>
    <dbReference type="NCBI Taxonomy" id="2487749"/>
    <lineage>
        <taxon>Archaea</taxon>
        <taxon>Methanobacteriati</taxon>
        <taxon>Methanobacteriota</taxon>
        <taxon>Stenosarchaea group</taxon>
        <taxon>Halobacteria</taxon>
        <taxon>Halobacteriales</taxon>
        <taxon>Haloarculaceae</taxon>
        <taxon>Haloarcula</taxon>
    </lineage>
</organism>
<evidence type="ECO:0000256" key="1">
    <source>
        <dbReference type="SAM" id="MobiDB-lite"/>
    </source>
</evidence>
<evidence type="ECO:0000313" key="4">
    <source>
        <dbReference type="Proteomes" id="UP001430455"/>
    </source>
</evidence>
<dbReference type="Pfam" id="PF18545">
    <property type="entry name" value="HalOD1"/>
    <property type="match status" value="1"/>
</dbReference>
<accession>A0AAW4P609</accession>
<feature type="domain" description="Halobacterial output" evidence="2">
    <location>
        <begin position="35"/>
        <end position="107"/>
    </location>
</feature>
<comment type="caution">
    <text evidence="3">The sequence shown here is derived from an EMBL/GenBank/DDBJ whole genome shotgun (WGS) entry which is preliminary data.</text>
</comment>
<proteinExistence type="predicted"/>
<gene>
    <name evidence="3" type="ORF">EGH23_00200</name>
</gene>